<dbReference type="Proteomes" id="UP000773614">
    <property type="component" value="Unassembled WGS sequence"/>
</dbReference>
<accession>A0A964WVH1</accession>
<evidence type="ECO:0000256" key="2">
    <source>
        <dbReference type="ARBA" id="ARBA00023015"/>
    </source>
</evidence>
<dbReference type="EMBL" id="SPKJ01000137">
    <property type="protein sequence ID" value="MYZ50227.1"/>
    <property type="molecule type" value="Genomic_DNA"/>
</dbReference>
<proteinExistence type="predicted"/>
<keyword evidence="3" id="KW-0238">DNA-binding</keyword>
<dbReference type="InterPro" id="IPR008920">
    <property type="entry name" value="TF_FadR/GntR_C"/>
</dbReference>
<dbReference type="SUPFAM" id="SSF46785">
    <property type="entry name" value="Winged helix' DNA-binding domain"/>
    <property type="match status" value="1"/>
</dbReference>
<evidence type="ECO:0000256" key="5">
    <source>
        <dbReference type="ARBA" id="ARBA00037357"/>
    </source>
</evidence>
<dbReference type="Pfam" id="PF00392">
    <property type="entry name" value="GntR"/>
    <property type="match status" value="1"/>
</dbReference>
<dbReference type="PANTHER" id="PTHR43537">
    <property type="entry name" value="TRANSCRIPTIONAL REGULATOR, GNTR FAMILY"/>
    <property type="match status" value="1"/>
</dbReference>
<comment type="caution">
    <text evidence="8">The sequence shown here is derived from an EMBL/GenBank/DDBJ whole genome shotgun (WGS) entry which is preliminary data.</text>
</comment>
<dbReference type="InterPro" id="IPR000524">
    <property type="entry name" value="Tscrpt_reg_HTH_GntR"/>
</dbReference>
<dbReference type="PANTHER" id="PTHR43537:SF34">
    <property type="entry name" value="PYRUVATE DEHYDROGENASE COMPLEX REPRESSOR"/>
    <property type="match status" value="1"/>
</dbReference>
<dbReference type="SUPFAM" id="SSF48008">
    <property type="entry name" value="GntR ligand-binding domain-like"/>
    <property type="match status" value="1"/>
</dbReference>
<organism evidence="8 9">
    <name type="scientific">Propylenella binzhouense</name>
    <dbReference type="NCBI Taxonomy" id="2555902"/>
    <lineage>
        <taxon>Bacteria</taxon>
        <taxon>Pseudomonadati</taxon>
        <taxon>Pseudomonadota</taxon>
        <taxon>Alphaproteobacteria</taxon>
        <taxon>Hyphomicrobiales</taxon>
        <taxon>Propylenellaceae</taxon>
        <taxon>Propylenella</taxon>
    </lineage>
</organism>
<dbReference type="Gene3D" id="1.20.120.530">
    <property type="entry name" value="GntR ligand-binding domain-like"/>
    <property type="match status" value="1"/>
</dbReference>
<keyword evidence="2" id="KW-0805">Transcription regulation</keyword>
<dbReference type="InterPro" id="IPR036388">
    <property type="entry name" value="WH-like_DNA-bd_sf"/>
</dbReference>
<name>A0A964WVH1_9HYPH</name>
<reference evidence="8" key="1">
    <citation type="submission" date="2019-03" db="EMBL/GenBank/DDBJ databases">
        <title>Afifella sp. nov., isolated from activated sludge.</title>
        <authorList>
            <person name="Li Q."/>
            <person name="Liu Y."/>
        </authorList>
    </citation>
    <scope>NUCLEOTIDE SEQUENCE</scope>
    <source>
        <strain evidence="8">L72</strain>
    </source>
</reference>
<dbReference type="Pfam" id="PF07729">
    <property type="entry name" value="FCD"/>
    <property type="match status" value="1"/>
</dbReference>
<dbReference type="SMART" id="SM00345">
    <property type="entry name" value="HTH_GNTR"/>
    <property type="match status" value="1"/>
</dbReference>
<evidence type="ECO:0000256" key="1">
    <source>
        <dbReference type="ARBA" id="ARBA00022491"/>
    </source>
</evidence>
<dbReference type="GO" id="GO:0003700">
    <property type="term" value="F:DNA-binding transcription factor activity"/>
    <property type="evidence" value="ECO:0007669"/>
    <property type="project" value="InterPro"/>
</dbReference>
<keyword evidence="4" id="KW-0804">Transcription</keyword>
<evidence type="ECO:0000256" key="3">
    <source>
        <dbReference type="ARBA" id="ARBA00023125"/>
    </source>
</evidence>
<dbReference type="Gene3D" id="1.10.10.10">
    <property type="entry name" value="Winged helix-like DNA-binding domain superfamily/Winged helix DNA-binding domain"/>
    <property type="match status" value="1"/>
</dbReference>
<dbReference type="GO" id="GO:0003677">
    <property type="term" value="F:DNA binding"/>
    <property type="evidence" value="ECO:0007669"/>
    <property type="project" value="UniProtKB-KW"/>
</dbReference>
<evidence type="ECO:0000313" key="8">
    <source>
        <dbReference type="EMBL" id="MYZ50227.1"/>
    </source>
</evidence>
<dbReference type="OrthoDB" id="5450856at2"/>
<evidence type="ECO:0000259" key="7">
    <source>
        <dbReference type="PROSITE" id="PS50949"/>
    </source>
</evidence>
<dbReference type="CDD" id="cd07377">
    <property type="entry name" value="WHTH_GntR"/>
    <property type="match status" value="1"/>
</dbReference>
<evidence type="ECO:0000313" key="9">
    <source>
        <dbReference type="Proteomes" id="UP000773614"/>
    </source>
</evidence>
<protein>
    <recommendedName>
        <fullName evidence="6">Pyruvate dehydrogenase complex repressor</fullName>
    </recommendedName>
</protein>
<comment type="function">
    <text evidence="5">Transcriptional repressor for the pyruvate dehydrogenase complex genes aceEF and lpd.</text>
</comment>
<dbReference type="AlphaFoldDB" id="A0A964WVH1"/>
<evidence type="ECO:0000256" key="6">
    <source>
        <dbReference type="ARBA" id="ARBA00039592"/>
    </source>
</evidence>
<feature type="domain" description="HTH gntR-type" evidence="7">
    <location>
        <begin position="8"/>
        <end position="76"/>
    </location>
</feature>
<keyword evidence="9" id="KW-1185">Reference proteome</keyword>
<dbReference type="InterPro" id="IPR011711">
    <property type="entry name" value="GntR_C"/>
</dbReference>
<dbReference type="PRINTS" id="PR00035">
    <property type="entry name" value="HTHGNTR"/>
</dbReference>
<sequence length="266" mass="29621">MFHKIAHDRTADAVIGQIEALILEGVLHPGDRLPAERELALRLDVSRPILREALKALEERGLLRTRHGEGTFVAEVTGAVFTDAMTDLVRRNAQANADYLEFRRDIEGIAAAHAAERATEADRAILDETMAGMLAAHRAGDPDAEARIDVEFHNAVIEAAHNLVLLHVMRSCYRLIAEGVVHNRLKLYRRPDWREALLAQHCAIHSAIVARRPEEARAAAERHIDFIRTQVRAIDETDARQAVAALRLESHRRAARLGPIARTAAE</sequence>
<dbReference type="SMART" id="SM00895">
    <property type="entry name" value="FCD"/>
    <property type="match status" value="1"/>
</dbReference>
<gene>
    <name evidence="8" type="ORF">E4O86_21190</name>
</gene>
<evidence type="ECO:0000256" key="4">
    <source>
        <dbReference type="ARBA" id="ARBA00023163"/>
    </source>
</evidence>
<dbReference type="InterPro" id="IPR036390">
    <property type="entry name" value="WH_DNA-bd_sf"/>
</dbReference>
<keyword evidence="1" id="KW-0678">Repressor</keyword>
<dbReference type="PROSITE" id="PS50949">
    <property type="entry name" value="HTH_GNTR"/>
    <property type="match status" value="1"/>
</dbReference>